<proteinExistence type="predicted"/>
<feature type="domain" description="N-acetyltransferase" evidence="1">
    <location>
        <begin position="1"/>
        <end position="158"/>
    </location>
</feature>
<evidence type="ECO:0000259" key="1">
    <source>
        <dbReference type="PROSITE" id="PS51186"/>
    </source>
</evidence>
<dbReference type="InterPro" id="IPR016181">
    <property type="entry name" value="Acyl_CoA_acyltransferase"/>
</dbReference>
<reference evidence="2 3" key="2">
    <citation type="journal article" date="2002" name="Nucleic Acids Res.">
        <title>Genome sequence of Oceanobacillus iheyensis isolated from the Iheya Ridge and its unexpected adaptive capabilities to extreme environments.</title>
        <authorList>
            <person name="Takami H."/>
            <person name="Takaki Y."/>
            <person name="Uchiyama I."/>
        </authorList>
    </citation>
    <scope>NUCLEOTIDE SEQUENCE [LARGE SCALE GENOMIC DNA]</scope>
    <source>
        <strain evidence="3">DSM 14371 / CIP 107618 / JCM 11309 / KCTC 3954 / HTE831</strain>
    </source>
</reference>
<dbReference type="InterPro" id="IPR000182">
    <property type="entry name" value="GNAT_dom"/>
</dbReference>
<dbReference type="SUPFAM" id="SSF55729">
    <property type="entry name" value="Acyl-CoA N-acyltransferases (Nat)"/>
    <property type="match status" value="1"/>
</dbReference>
<accession>Q8CUS6</accession>
<dbReference type="PANTHER" id="PTHR43328">
    <property type="entry name" value="ACETYLTRANSFERASE-RELATED"/>
    <property type="match status" value="1"/>
</dbReference>
<dbReference type="PROSITE" id="PS51186">
    <property type="entry name" value="GNAT"/>
    <property type="match status" value="1"/>
</dbReference>
<sequence>MDIQIIRMNQKYAVEALCWKYEKPYDFYNHVLTTGAIAELLGNRYFAIINNERDLIGFFCLGRSAQVPAGDRFGVYINDCIDLGLGIKPEYTGKGYGTIFLSHILNYVYDTCPSKDIRLTVATFNRRAICLYENHGFIKQQKFSHKNTDFITMIKYVS</sequence>
<dbReference type="AlphaFoldDB" id="Q8CUS6"/>
<name>Q8CUS6_OCEIH</name>
<dbReference type="GO" id="GO:0016747">
    <property type="term" value="F:acyltransferase activity, transferring groups other than amino-acyl groups"/>
    <property type="evidence" value="ECO:0007669"/>
    <property type="project" value="InterPro"/>
</dbReference>
<keyword evidence="3" id="KW-1185">Reference proteome</keyword>
<dbReference type="Gene3D" id="3.40.630.30">
    <property type="match status" value="1"/>
</dbReference>
<dbReference type="OrthoDB" id="423921at2"/>
<dbReference type="eggNOG" id="COG1670">
    <property type="taxonomic scope" value="Bacteria"/>
</dbReference>
<evidence type="ECO:0000313" key="2">
    <source>
        <dbReference type="EMBL" id="BAC12987.1"/>
    </source>
</evidence>
<gene>
    <name evidence="2" type="ordered locus">OB1031</name>
</gene>
<dbReference type="HOGENOM" id="CLU_114564_0_1_9"/>
<protein>
    <recommendedName>
        <fullName evidence="1">N-acetyltransferase domain-containing protein</fullName>
    </recommendedName>
</protein>
<dbReference type="STRING" id="221109.gene:10733269"/>
<dbReference type="KEGG" id="oih:OB1031"/>
<organism evidence="2 3">
    <name type="scientific">Oceanobacillus iheyensis (strain DSM 14371 / CIP 107618 / JCM 11309 / KCTC 3954 / HTE831)</name>
    <dbReference type="NCBI Taxonomy" id="221109"/>
    <lineage>
        <taxon>Bacteria</taxon>
        <taxon>Bacillati</taxon>
        <taxon>Bacillota</taxon>
        <taxon>Bacilli</taxon>
        <taxon>Bacillales</taxon>
        <taxon>Bacillaceae</taxon>
        <taxon>Oceanobacillus</taxon>
    </lineage>
</organism>
<dbReference type="PANTHER" id="PTHR43328:SF1">
    <property type="entry name" value="N-ACETYLTRANSFERASE DOMAIN-CONTAINING PROTEIN"/>
    <property type="match status" value="1"/>
</dbReference>
<dbReference type="EMBL" id="BA000028">
    <property type="protein sequence ID" value="BAC12987.1"/>
    <property type="molecule type" value="Genomic_DNA"/>
</dbReference>
<reference evidence="2 3" key="1">
    <citation type="journal article" date="2001" name="FEMS Microbiol. Lett.">
        <title>Oceanobacillus iheyensis gen. nov., sp. nov., a deep-sea extremely halotolerant and alkaliphilic species isolated from a depth of 1050 m on the Iheya Ridge.</title>
        <authorList>
            <person name="Lu J."/>
            <person name="Nogi Y."/>
            <person name="Takami H."/>
        </authorList>
    </citation>
    <scope>NUCLEOTIDE SEQUENCE [LARGE SCALE GENOMIC DNA]</scope>
    <source>
        <strain evidence="3">DSM 14371 / CIP 107618 / JCM 11309 / KCTC 3954 / HTE831</strain>
    </source>
</reference>
<dbReference type="Pfam" id="PF00583">
    <property type="entry name" value="Acetyltransf_1"/>
    <property type="match status" value="1"/>
</dbReference>
<dbReference type="Proteomes" id="UP000000822">
    <property type="component" value="Chromosome"/>
</dbReference>
<evidence type="ECO:0000313" key="3">
    <source>
        <dbReference type="Proteomes" id="UP000000822"/>
    </source>
</evidence>